<evidence type="ECO:0000313" key="1">
    <source>
        <dbReference type="EMBL" id="MBX64986.1"/>
    </source>
</evidence>
<accession>A0A2P2QD95</accession>
<dbReference type="AlphaFoldDB" id="A0A2P2QD95"/>
<proteinExistence type="predicted"/>
<sequence>MLIELVQDDFANRQGRKFSGNRILHRLIGKRLPKTGCRELLQQRQDLVEISSRHHGNLHSPS</sequence>
<name>A0A2P2QD95_RHIMU</name>
<dbReference type="EMBL" id="GGEC01084502">
    <property type="protein sequence ID" value="MBX64986.1"/>
    <property type="molecule type" value="Transcribed_RNA"/>
</dbReference>
<organism evidence="1">
    <name type="scientific">Rhizophora mucronata</name>
    <name type="common">Asiatic mangrove</name>
    <dbReference type="NCBI Taxonomy" id="61149"/>
    <lineage>
        <taxon>Eukaryota</taxon>
        <taxon>Viridiplantae</taxon>
        <taxon>Streptophyta</taxon>
        <taxon>Embryophyta</taxon>
        <taxon>Tracheophyta</taxon>
        <taxon>Spermatophyta</taxon>
        <taxon>Magnoliopsida</taxon>
        <taxon>eudicotyledons</taxon>
        <taxon>Gunneridae</taxon>
        <taxon>Pentapetalae</taxon>
        <taxon>rosids</taxon>
        <taxon>fabids</taxon>
        <taxon>Malpighiales</taxon>
        <taxon>Rhizophoraceae</taxon>
        <taxon>Rhizophora</taxon>
    </lineage>
</organism>
<protein>
    <submittedName>
        <fullName evidence="1">Uncharacterized protein</fullName>
    </submittedName>
</protein>
<reference evidence="1" key="1">
    <citation type="submission" date="2018-02" db="EMBL/GenBank/DDBJ databases">
        <title>Rhizophora mucronata_Transcriptome.</title>
        <authorList>
            <person name="Meera S.P."/>
            <person name="Sreeshan A."/>
            <person name="Augustine A."/>
        </authorList>
    </citation>
    <scope>NUCLEOTIDE SEQUENCE</scope>
    <source>
        <tissue evidence="1">Leaf</tissue>
    </source>
</reference>